<name>A0ACD5F6R7_RHILE</name>
<organism evidence="1 2">
    <name type="scientific">Rhizobium leguminosarum</name>
    <dbReference type="NCBI Taxonomy" id="384"/>
    <lineage>
        <taxon>Bacteria</taxon>
        <taxon>Pseudomonadati</taxon>
        <taxon>Pseudomonadota</taxon>
        <taxon>Alphaproteobacteria</taxon>
        <taxon>Hyphomicrobiales</taxon>
        <taxon>Rhizobiaceae</taxon>
        <taxon>Rhizobium/Agrobacterium group</taxon>
        <taxon>Rhizobium</taxon>
    </lineage>
</organism>
<reference evidence="1" key="1">
    <citation type="submission" date="2024-10" db="EMBL/GenBank/DDBJ databases">
        <title>Strain of Rhizobium-related bacteria isolated fromm roots of Vavilovia formosa.</title>
        <authorList>
            <person name="Kimeklis A."/>
            <person name="Afonin A."/>
        </authorList>
    </citation>
    <scope>NUCLEOTIDE SEQUENCE</scope>
    <source>
        <strain evidence="1">Vaf12</strain>
    </source>
</reference>
<evidence type="ECO:0000313" key="2">
    <source>
        <dbReference type="Proteomes" id="UP000076193"/>
    </source>
</evidence>
<proteinExistence type="predicted"/>
<accession>A0ACD5F6R7</accession>
<gene>
    <name evidence="1" type="ORF">A4A59_002395</name>
</gene>
<protein>
    <submittedName>
        <fullName evidence="1">Capsular biosynthesis protein</fullName>
    </submittedName>
</protein>
<dbReference type="Proteomes" id="UP000076193">
    <property type="component" value="Chromosome"/>
</dbReference>
<sequence length="592" mass="66441">MKIDTFSAAAARLLKPDLRGIRNRLLRDSWYRRFHLAYARWRARHGGLPDWAALQPQAGLGPVRPPLTEGAKRVLIATGTAGHLPSMTMESLLGMALAVRGVGVDFLLCDAALPACMMCEISWYSDVDRLVKHGPKDRCVTCYRPSAEMLDRAGLNAIGLNSKLTDADRSKAKAISMQTPQSEIAAYEEDGIPIGEHAVAGALRFFSRGDLEKVSGAEPILRRYLEAALLTYYGTRRLLGEGQYDGVVLNHGIYVPQGIISETARHLGVRVVTWHPAYRRGCFIFNHHETYHHGLMNEPVSSWENMCWNGMQQEQITQYLRSRWVGQQDWVKFHNQPEFDTHSIQQEIGIDFRRPTIGLLTNVIWDAQLHYKANAFPNMVDWLIKTIAYFEKRSDLQLLIRVHPAELTGTLPSRQPVLDEIRHHFPDLPANVFIIPPESKASTYVAMSHCNAVLIYGTKMGVELSAIGIPVVVAGEAWIRGKGVTMDATSEENYLHLLDALPLPEKLDDTTIERAQKYAYHFFFRRMIPLDCIKERKGWPPFAVHIDSLNDLAPGKSSGLDIVCNGIIAGTPFIYPAEDLMGGPQTGERREN</sequence>
<evidence type="ECO:0000313" key="1">
    <source>
        <dbReference type="EMBL" id="XKQ40777.1"/>
    </source>
</evidence>
<dbReference type="EMBL" id="CP171844">
    <property type="protein sequence ID" value="XKQ40777.1"/>
    <property type="molecule type" value="Genomic_DNA"/>
</dbReference>